<dbReference type="Gene3D" id="1.10.10.60">
    <property type="entry name" value="Homeodomain-like"/>
    <property type="match status" value="2"/>
</dbReference>
<reference evidence="5 6" key="1">
    <citation type="submission" date="2023-01" db="EMBL/GenBank/DDBJ databases">
        <title>Psychrosphaera sp. nov., isolated from marine algae.</title>
        <authorList>
            <person name="Bayburt H."/>
            <person name="Choi B.J."/>
            <person name="Kim J.M."/>
            <person name="Choi D.G."/>
            <person name="Jeon C.O."/>
        </authorList>
    </citation>
    <scope>NUCLEOTIDE SEQUENCE [LARGE SCALE GENOMIC DNA]</scope>
    <source>
        <strain evidence="5 6">G1-22</strain>
    </source>
</reference>
<feature type="domain" description="HTH araC/xylS-type" evidence="4">
    <location>
        <begin position="1"/>
        <end position="93"/>
    </location>
</feature>
<dbReference type="Proteomes" id="UP001528411">
    <property type="component" value="Unassembled WGS sequence"/>
</dbReference>
<evidence type="ECO:0000259" key="4">
    <source>
        <dbReference type="PROSITE" id="PS01124"/>
    </source>
</evidence>
<name>A0ABT5FAS6_9GAMM</name>
<evidence type="ECO:0000313" key="6">
    <source>
        <dbReference type="Proteomes" id="UP001528411"/>
    </source>
</evidence>
<dbReference type="Pfam" id="PF12833">
    <property type="entry name" value="HTH_18"/>
    <property type="match status" value="1"/>
</dbReference>
<dbReference type="PANTHER" id="PTHR43280:SF2">
    <property type="entry name" value="HTH-TYPE TRANSCRIPTIONAL REGULATOR EXSA"/>
    <property type="match status" value="1"/>
</dbReference>
<keyword evidence="2" id="KW-0238">DNA-binding</keyword>
<dbReference type="SUPFAM" id="SSF46689">
    <property type="entry name" value="Homeodomain-like"/>
    <property type="match status" value="2"/>
</dbReference>
<dbReference type="PROSITE" id="PS01124">
    <property type="entry name" value="HTH_ARAC_FAMILY_2"/>
    <property type="match status" value="1"/>
</dbReference>
<dbReference type="PANTHER" id="PTHR43280">
    <property type="entry name" value="ARAC-FAMILY TRANSCRIPTIONAL REGULATOR"/>
    <property type="match status" value="1"/>
</dbReference>
<dbReference type="SMART" id="SM00342">
    <property type="entry name" value="HTH_ARAC"/>
    <property type="match status" value="1"/>
</dbReference>
<evidence type="ECO:0000256" key="3">
    <source>
        <dbReference type="ARBA" id="ARBA00023163"/>
    </source>
</evidence>
<gene>
    <name evidence="5" type="ORF">PN838_07530</name>
</gene>
<dbReference type="InterPro" id="IPR009057">
    <property type="entry name" value="Homeodomain-like_sf"/>
</dbReference>
<comment type="caution">
    <text evidence="5">The sequence shown here is derived from an EMBL/GenBank/DDBJ whole genome shotgun (WGS) entry which is preliminary data.</text>
</comment>
<sequence>MIQNLSQPISLDLLADKFATTKRTLIRRFKKVLNDTPMNYLQKIRVESAKRLLECSGLSLEQIVLKVGYEDVSSFRKLFVELVELTPREYRERFQQSINANIIEG</sequence>
<dbReference type="RefSeq" id="WP_272180228.1">
    <property type="nucleotide sequence ID" value="NZ_JAQOMS010000002.1"/>
</dbReference>
<accession>A0ABT5FAS6</accession>
<keyword evidence="3" id="KW-0804">Transcription</keyword>
<dbReference type="InterPro" id="IPR018060">
    <property type="entry name" value="HTH_AraC"/>
</dbReference>
<dbReference type="EMBL" id="JAQOMS010000002">
    <property type="protein sequence ID" value="MDC2888640.1"/>
    <property type="molecule type" value="Genomic_DNA"/>
</dbReference>
<keyword evidence="1" id="KW-0805">Transcription regulation</keyword>
<organism evidence="5 6">
    <name type="scientific">Psychrosphaera algicola</name>
    <dbReference type="NCBI Taxonomy" id="3023714"/>
    <lineage>
        <taxon>Bacteria</taxon>
        <taxon>Pseudomonadati</taxon>
        <taxon>Pseudomonadota</taxon>
        <taxon>Gammaproteobacteria</taxon>
        <taxon>Alteromonadales</taxon>
        <taxon>Pseudoalteromonadaceae</taxon>
        <taxon>Psychrosphaera</taxon>
    </lineage>
</organism>
<keyword evidence="6" id="KW-1185">Reference proteome</keyword>
<proteinExistence type="predicted"/>
<evidence type="ECO:0000256" key="1">
    <source>
        <dbReference type="ARBA" id="ARBA00023015"/>
    </source>
</evidence>
<protein>
    <submittedName>
        <fullName evidence="5">Helix-turn-helix domain-containing protein</fullName>
    </submittedName>
</protein>
<evidence type="ECO:0000256" key="2">
    <source>
        <dbReference type="ARBA" id="ARBA00023125"/>
    </source>
</evidence>
<evidence type="ECO:0000313" key="5">
    <source>
        <dbReference type="EMBL" id="MDC2888640.1"/>
    </source>
</evidence>